<dbReference type="KEGG" id="ksn:43587825"/>
<keyword evidence="3" id="KW-1185">Reference proteome</keyword>
<dbReference type="PROSITE" id="PS50102">
    <property type="entry name" value="RRM"/>
    <property type="match status" value="1"/>
</dbReference>
<dbReference type="Pfam" id="PF10360">
    <property type="entry name" value="DUF2433"/>
    <property type="match status" value="1"/>
</dbReference>
<dbReference type="OrthoDB" id="3918848at2759"/>
<dbReference type="InterPro" id="IPR035979">
    <property type="entry name" value="RBD_domain_sf"/>
</dbReference>
<dbReference type="Pfam" id="PF00076">
    <property type="entry name" value="RRM_1"/>
    <property type="match status" value="1"/>
</dbReference>
<feature type="region of interest" description="Disordered" evidence="1">
    <location>
        <begin position="1"/>
        <end position="25"/>
    </location>
</feature>
<dbReference type="PANTHER" id="PTHR31987">
    <property type="entry name" value="GLUTAMINASE A-RELATED"/>
    <property type="match status" value="1"/>
</dbReference>
<dbReference type="Proteomes" id="UP000322225">
    <property type="component" value="Chromosome 14"/>
</dbReference>
<evidence type="ECO:0000256" key="1">
    <source>
        <dbReference type="SAM" id="MobiDB-lite"/>
    </source>
</evidence>
<dbReference type="RefSeq" id="XP_031862112.1">
    <property type="nucleotide sequence ID" value="XM_032003699.1"/>
</dbReference>
<dbReference type="InterPro" id="IPR052743">
    <property type="entry name" value="Glutaminase_GtaA"/>
</dbReference>
<protein>
    <submittedName>
        <fullName evidence="2">Uncharacterized protein</fullName>
    </submittedName>
</protein>
<accession>A0A5M6C2D5</accession>
<dbReference type="Gene3D" id="3.30.70.330">
    <property type="match status" value="1"/>
</dbReference>
<name>A0A5M6C2D5_9TREE</name>
<feature type="compositionally biased region" description="Basic and acidic residues" evidence="1">
    <location>
        <begin position="598"/>
        <end position="618"/>
    </location>
</feature>
<dbReference type="PANTHER" id="PTHR31987:SF11">
    <property type="entry name" value="DUF2433 DOMAIN-CONTAINING PROTEIN"/>
    <property type="match status" value="1"/>
</dbReference>
<proteinExistence type="predicted"/>
<dbReference type="InterPro" id="IPR012677">
    <property type="entry name" value="Nucleotide-bd_a/b_plait_sf"/>
</dbReference>
<feature type="compositionally biased region" description="Low complexity" evidence="1">
    <location>
        <begin position="400"/>
        <end position="421"/>
    </location>
</feature>
<feature type="region of interest" description="Disordered" evidence="1">
    <location>
        <begin position="386"/>
        <end position="625"/>
    </location>
</feature>
<dbReference type="SUPFAM" id="SSF54928">
    <property type="entry name" value="RNA-binding domain, RBD"/>
    <property type="match status" value="1"/>
</dbReference>
<feature type="compositionally biased region" description="Low complexity" evidence="1">
    <location>
        <begin position="548"/>
        <end position="560"/>
    </location>
</feature>
<dbReference type="InterPro" id="IPR000504">
    <property type="entry name" value="RRM_dom"/>
</dbReference>
<feature type="compositionally biased region" description="Gly residues" evidence="1">
    <location>
        <begin position="715"/>
        <end position="732"/>
    </location>
</feature>
<dbReference type="InterPro" id="IPR018829">
    <property type="entry name" value="DUF2433"/>
</dbReference>
<feature type="compositionally biased region" description="Basic and acidic residues" evidence="1">
    <location>
        <begin position="733"/>
        <end position="760"/>
    </location>
</feature>
<dbReference type="EMBL" id="CP144064">
    <property type="protein sequence ID" value="WWD22749.1"/>
    <property type="molecule type" value="Genomic_DNA"/>
</dbReference>
<feature type="region of interest" description="Disordered" evidence="1">
    <location>
        <begin position="693"/>
        <end position="760"/>
    </location>
</feature>
<sequence>MSNQAIGANGIISPPPTEKASSAAATPPRVVLAGKTGRILCVADIRGDYHELNRLIREHEATAVIHTGDFGFMTSDSLDRMSDKILRHLIQYSPLLPPATRAQLIAIPADQGRQPLINSLNNSSIHFPLSQFPHLLTGAINFPVPVFTVWGLLEDVRVVEKFRTGEYEVNNLSIIDEATTRVVDVGGMKLRLLGLGGTVAPYKMFDNGEGYATIAGGQGTMWTTALQMGELLDTAQRVYDPQETRLFLSTASICRHPLLTLIASSLKADLTISSGLHFRYPVSYNEFSVHPDFESWQQTLTQAQSTFNNIYETVRDKVDSSLNEHQQALLKKLKSAIGTIPTSEDHGMWINTWHWILTDASFGHMLLSITEGRVSAEMKTAGLNFSHRTKSGQAAPTTPLPSSVAAPLAAAARRPIAPEPAQKAAAPTRAPFGPNSGVVPNRGVPTPAGPGSAANSFKNGPNRPLAPHVKAAAASATNTPSATPAASSSTPAASQSSASAKPPTGPRQARGPNLPAGQASSAATSKGKHSENKAAPSAPSSSQDNEKAAPATTKPSTPAANGKPATPTPATNGKAAKDELKAATANGVSTEASSTPTESKDGDKEKPAHSREGSGDIKQKRHSLYIKGIPVPTTEDELKKLFGSHADKISQVKIIVDHISKKQKDFAYVDFATEEEMTDALKAQSGSIRDATVNVSISNPPSRPFADGAFRGRGRGGTFRGRGRGFGSFGGGAKREGGATEGGASEKKEGGGGGGGEKKE</sequence>
<gene>
    <name evidence="2" type="ORF">CI109_107242</name>
</gene>
<dbReference type="GO" id="GO:0003723">
    <property type="term" value="F:RNA binding"/>
    <property type="evidence" value="ECO:0007669"/>
    <property type="project" value="UniProtKB-UniRule"/>
</dbReference>
<evidence type="ECO:0000313" key="2">
    <source>
        <dbReference type="EMBL" id="WWD22749.1"/>
    </source>
</evidence>
<dbReference type="AlphaFoldDB" id="A0A5M6C2D5"/>
<dbReference type="SMART" id="SM00360">
    <property type="entry name" value="RRM"/>
    <property type="match status" value="1"/>
</dbReference>
<reference evidence="2" key="2">
    <citation type="submission" date="2024-01" db="EMBL/GenBank/DDBJ databases">
        <title>Comparative genomics of Cryptococcus and Kwoniella reveals pathogenesis evolution and contrasting modes of karyotype evolution via chromosome fusion or intercentromeric recombination.</title>
        <authorList>
            <person name="Coelho M.A."/>
            <person name="David-Palma M."/>
            <person name="Shea T."/>
            <person name="Bowers K."/>
            <person name="McGinley-Smith S."/>
            <person name="Mohammad A.W."/>
            <person name="Gnirke A."/>
            <person name="Yurkov A.M."/>
            <person name="Nowrousian M."/>
            <person name="Sun S."/>
            <person name="Cuomo C.A."/>
            <person name="Heitman J."/>
        </authorList>
    </citation>
    <scope>NUCLEOTIDE SEQUENCE</scope>
    <source>
        <strain evidence="2">CBS 12478</strain>
    </source>
</reference>
<organism evidence="2 3">
    <name type="scientific">Kwoniella shandongensis</name>
    <dbReference type="NCBI Taxonomy" id="1734106"/>
    <lineage>
        <taxon>Eukaryota</taxon>
        <taxon>Fungi</taxon>
        <taxon>Dikarya</taxon>
        <taxon>Basidiomycota</taxon>
        <taxon>Agaricomycotina</taxon>
        <taxon>Tremellomycetes</taxon>
        <taxon>Tremellales</taxon>
        <taxon>Cryptococcaceae</taxon>
        <taxon>Kwoniella</taxon>
    </lineage>
</organism>
<reference evidence="2" key="1">
    <citation type="submission" date="2017-08" db="EMBL/GenBank/DDBJ databases">
        <authorList>
            <person name="Cuomo C."/>
            <person name="Billmyre B."/>
            <person name="Heitman J."/>
        </authorList>
    </citation>
    <scope>NUCLEOTIDE SEQUENCE</scope>
    <source>
        <strain evidence="2">CBS 12478</strain>
    </source>
</reference>
<feature type="compositionally biased region" description="Low complexity" evidence="1">
    <location>
        <begin position="471"/>
        <end position="502"/>
    </location>
</feature>
<feature type="compositionally biased region" description="Polar residues" evidence="1">
    <location>
        <begin position="586"/>
        <end position="597"/>
    </location>
</feature>
<evidence type="ECO:0000313" key="3">
    <source>
        <dbReference type="Proteomes" id="UP000322225"/>
    </source>
</evidence>
<dbReference type="GeneID" id="43587825"/>